<evidence type="ECO:0000313" key="5">
    <source>
        <dbReference type="Proteomes" id="UP000005273"/>
    </source>
</evidence>
<accession>A0A0T5XD51</accession>
<evidence type="ECO:0000256" key="1">
    <source>
        <dbReference type="ARBA" id="ARBA00022603"/>
    </source>
</evidence>
<evidence type="ECO:0000313" key="4">
    <source>
        <dbReference type="EMBL" id="KRT36194.1"/>
    </source>
</evidence>
<dbReference type="SMART" id="SM00967">
    <property type="entry name" value="SpoU_sub_bind"/>
    <property type="match status" value="1"/>
</dbReference>
<dbReference type="InterPro" id="IPR029026">
    <property type="entry name" value="tRNA_m1G_MTases_N"/>
</dbReference>
<dbReference type="InterPro" id="IPR013123">
    <property type="entry name" value="SpoU_subst-bd"/>
</dbReference>
<dbReference type="GO" id="GO:0032259">
    <property type="term" value="P:methylation"/>
    <property type="evidence" value="ECO:0007669"/>
    <property type="project" value="UniProtKB-KW"/>
</dbReference>
<dbReference type="CDD" id="cd18103">
    <property type="entry name" value="SpoU-like_RlmB"/>
    <property type="match status" value="1"/>
</dbReference>
<dbReference type="InterPro" id="IPR029064">
    <property type="entry name" value="Ribosomal_eL30-like_sf"/>
</dbReference>
<dbReference type="OrthoDB" id="9794400at2"/>
<dbReference type="GO" id="GO:0003723">
    <property type="term" value="F:RNA binding"/>
    <property type="evidence" value="ECO:0007669"/>
    <property type="project" value="InterPro"/>
</dbReference>
<dbReference type="Gene3D" id="3.30.1330.30">
    <property type="match status" value="1"/>
</dbReference>
<dbReference type="RefSeq" id="WP_009201112.1">
    <property type="nucleotide sequence ID" value="NZ_ACJX03000001.1"/>
</dbReference>
<dbReference type="GO" id="GO:0005829">
    <property type="term" value="C:cytosol"/>
    <property type="evidence" value="ECO:0007669"/>
    <property type="project" value="TreeGrafter"/>
</dbReference>
<keyword evidence="1 4" id="KW-0489">Methyltransferase</keyword>
<evidence type="ECO:0000259" key="3">
    <source>
        <dbReference type="SMART" id="SM00967"/>
    </source>
</evidence>
<comment type="caution">
    <text evidence="4">The sequence shown here is derived from an EMBL/GenBank/DDBJ whole genome shotgun (WGS) entry which is preliminary data.</text>
</comment>
<dbReference type="InterPro" id="IPR001537">
    <property type="entry name" value="SpoU_MeTrfase"/>
</dbReference>
<dbReference type="InterPro" id="IPR029028">
    <property type="entry name" value="Alpha/beta_knot_MTases"/>
</dbReference>
<name>A0A0T5XD51_9BACT</name>
<dbReference type="PANTHER" id="PTHR46429">
    <property type="entry name" value="23S RRNA (GUANOSINE-2'-O-)-METHYLTRANSFERASE RLMB"/>
    <property type="match status" value="1"/>
</dbReference>
<proteinExistence type="predicted"/>
<dbReference type="Pfam" id="PF00588">
    <property type="entry name" value="SpoU_methylase"/>
    <property type="match status" value="1"/>
</dbReference>
<evidence type="ECO:0000256" key="2">
    <source>
        <dbReference type="ARBA" id="ARBA00022679"/>
    </source>
</evidence>
<gene>
    <name evidence="4" type="ORF">HMPREF1705_03462</name>
</gene>
<dbReference type="AlphaFoldDB" id="A0A0T5XD51"/>
<dbReference type="InterPro" id="IPR004441">
    <property type="entry name" value="rRNA_MeTrfase_TrmH"/>
</dbReference>
<dbReference type="NCBIfam" id="TIGR00186">
    <property type="entry name" value="rRNA_methyl_3"/>
    <property type="match status" value="1"/>
</dbReference>
<keyword evidence="2 4" id="KW-0808">Transferase</keyword>
<dbReference type="eggNOG" id="COG0566">
    <property type="taxonomic scope" value="Bacteria"/>
</dbReference>
<keyword evidence="5" id="KW-1185">Reference proteome</keyword>
<dbReference type="EMBL" id="ACJX03000001">
    <property type="protein sequence ID" value="KRT36194.1"/>
    <property type="molecule type" value="Genomic_DNA"/>
</dbReference>
<dbReference type="GO" id="GO:0006396">
    <property type="term" value="P:RNA processing"/>
    <property type="evidence" value="ECO:0007669"/>
    <property type="project" value="InterPro"/>
</dbReference>
<dbReference type="Proteomes" id="UP000005273">
    <property type="component" value="Unassembled WGS sequence"/>
</dbReference>
<dbReference type="Pfam" id="PF08032">
    <property type="entry name" value="SpoU_sub_bind"/>
    <property type="match status" value="1"/>
</dbReference>
<organism evidence="4 5">
    <name type="scientific">Acetomicrobium hydrogeniformans ATCC BAA-1850</name>
    <dbReference type="NCBI Taxonomy" id="592015"/>
    <lineage>
        <taxon>Bacteria</taxon>
        <taxon>Thermotogati</taxon>
        <taxon>Synergistota</taxon>
        <taxon>Synergistia</taxon>
        <taxon>Synergistales</taxon>
        <taxon>Acetomicrobiaceae</taxon>
        <taxon>Acetomicrobium</taxon>
    </lineage>
</organism>
<dbReference type="Gene3D" id="3.40.1280.10">
    <property type="match status" value="1"/>
</dbReference>
<dbReference type="STRING" id="592015.HMPREF1705_03462"/>
<dbReference type="SUPFAM" id="SSF75217">
    <property type="entry name" value="alpha/beta knot"/>
    <property type="match status" value="1"/>
</dbReference>
<dbReference type="PANTHER" id="PTHR46429:SF1">
    <property type="entry name" value="23S RRNA (GUANOSINE-2'-O-)-METHYLTRANSFERASE RLMB"/>
    <property type="match status" value="1"/>
</dbReference>
<feature type="domain" description="RNA 2-O ribose methyltransferase substrate binding" evidence="3">
    <location>
        <begin position="9"/>
        <end position="85"/>
    </location>
</feature>
<dbReference type="SUPFAM" id="SSF55315">
    <property type="entry name" value="L30e-like"/>
    <property type="match status" value="1"/>
</dbReference>
<reference evidence="5" key="1">
    <citation type="submission" date="2012-09" db="EMBL/GenBank/DDBJ databases">
        <authorList>
            <person name="Weinstock G."/>
            <person name="Sodergren E."/>
            <person name="Clifton S."/>
            <person name="Fulton L."/>
            <person name="Fulton B."/>
            <person name="Courtney L."/>
            <person name="Fronick C."/>
            <person name="Harrison M."/>
            <person name="Strong C."/>
            <person name="Farmer C."/>
            <person name="Delehaunty K."/>
            <person name="Markovic C."/>
            <person name="Hall O."/>
            <person name="Minx P."/>
            <person name="Tomlinson C."/>
            <person name="Mitreva M."/>
            <person name="Nelson J."/>
            <person name="Hou S."/>
            <person name="Wollam A."/>
            <person name="Pepin K.H."/>
            <person name="Johnson M."/>
            <person name="Bhonagiri V."/>
            <person name="Nash W.E."/>
            <person name="Suruliraj S."/>
            <person name="Warren W."/>
            <person name="Chinwalla A."/>
            <person name="Mardis E.R."/>
            <person name="Wilson R.K."/>
        </authorList>
    </citation>
    <scope>NUCLEOTIDE SEQUENCE [LARGE SCALE GENOMIC DNA]</scope>
    <source>
        <strain evidence="5">OS1</strain>
    </source>
</reference>
<dbReference type="GO" id="GO:0008173">
    <property type="term" value="F:RNA methyltransferase activity"/>
    <property type="evidence" value="ECO:0007669"/>
    <property type="project" value="InterPro"/>
</dbReference>
<sequence>MRDSGIEDICYGRHPVIALLEESPHRCHKILISEGINKKLVDDIYDRARKNGIPVLKVDNKTLDRVSGGASHQGVLAYISQGNLGDINQLIDRITEKKDNSLVVVADKIKDPNNLGAIIRSAEVFGALGVIFPKRNSAYPSSAVHKSSAGASMRVMMVSVSNLVSAIKRLQENGMWVVGLDQRADRYLWDEPSIRGKLTLVVGSEEAGISPIVARACDDIRSIPMFGKTGSLNAAVAASIGMYEWMESVVKGGEGRDG</sequence>
<protein>
    <submittedName>
        <fullName evidence="4">RNA methyltransferase, TrmH family, group 3</fullName>
    </submittedName>
</protein>